<dbReference type="SUPFAM" id="SSF50969">
    <property type="entry name" value="YVTN repeat-like/Quinoprotein amine dehydrogenase"/>
    <property type="match status" value="1"/>
</dbReference>
<evidence type="ECO:0000313" key="1">
    <source>
        <dbReference type="EMBL" id="SMC09367.1"/>
    </source>
</evidence>
<dbReference type="Gene3D" id="2.130.10.10">
    <property type="entry name" value="YVTN repeat-like/Quinoprotein amine dehydrogenase"/>
    <property type="match status" value="1"/>
</dbReference>
<accession>A0A1W1WSU8</accession>
<dbReference type="OrthoDB" id="5328932at2"/>
<sequence>MRKLILFALSLLLFVGCSSKRYFEPKEIAGYVDFDGKLPAPIVDVLRDGATLEDGEFISKDGLENYRLPKGYLFINKSNGYYIAANKCGDLLIIDSKSHKKVLQKHFTMRSPIAANITKDKRVALVFDDNSLMLYDIVGKHVIYATEQGKSIAVDTKIANPFFLGQLTVFPTLDGKLVVVDPTGKELRTLIVGTKKHFNNVIFLDVIDEKLIAATPNKIISVSPTFSNTLDLSLSDVLYAKGRVYLLTKDGEIILTDPQLNIMKRRKYPFAHFTGAVYGEYIYVVEKEGYIIAVDKDLRVSNIFGFPSGIEEYIFTSKDKIFYDNNYFELKKL</sequence>
<reference evidence="2" key="1">
    <citation type="submission" date="2017-04" db="EMBL/GenBank/DDBJ databases">
        <authorList>
            <person name="Varghese N."/>
            <person name="Submissions S."/>
        </authorList>
    </citation>
    <scope>NUCLEOTIDE SEQUENCE [LARGE SCALE GENOMIC DNA]</scope>
    <source>
        <strain evidence="2">DSM 16512</strain>
    </source>
</reference>
<organism evidence="1 2">
    <name type="scientific">Nitratiruptor tergarcus DSM 16512</name>
    <dbReference type="NCBI Taxonomy" id="1069081"/>
    <lineage>
        <taxon>Bacteria</taxon>
        <taxon>Pseudomonadati</taxon>
        <taxon>Campylobacterota</taxon>
        <taxon>Epsilonproteobacteria</taxon>
        <taxon>Nautiliales</taxon>
        <taxon>Nitratiruptoraceae</taxon>
        <taxon>Nitratiruptor</taxon>
    </lineage>
</organism>
<proteinExistence type="predicted"/>
<dbReference type="AlphaFoldDB" id="A0A1W1WSU8"/>
<name>A0A1W1WSU8_9BACT</name>
<keyword evidence="2" id="KW-1185">Reference proteome</keyword>
<dbReference type="InterPro" id="IPR015943">
    <property type="entry name" value="WD40/YVTN_repeat-like_dom_sf"/>
</dbReference>
<gene>
    <name evidence="1" type="ORF">SAMN05660197_1174</name>
</gene>
<dbReference type="Proteomes" id="UP000192602">
    <property type="component" value="Unassembled WGS sequence"/>
</dbReference>
<dbReference type="InterPro" id="IPR011044">
    <property type="entry name" value="Quino_amine_DH_bsu"/>
</dbReference>
<dbReference type="PROSITE" id="PS51257">
    <property type="entry name" value="PROKAR_LIPOPROTEIN"/>
    <property type="match status" value="1"/>
</dbReference>
<protein>
    <submittedName>
        <fullName evidence="1">Uncharacterized protein</fullName>
    </submittedName>
</protein>
<dbReference type="STRING" id="1069081.SAMN05660197_1174"/>
<dbReference type="RefSeq" id="WP_084275599.1">
    <property type="nucleotide sequence ID" value="NZ_AP026671.1"/>
</dbReference>
<evidence type="ECO:0000313" key="2">
    <source>
        <dbReference type="Proteomes" id="UP000192602"/>
    </source>
</evidence>
<dbReference type="EMBL" id="FWWZ01000001">
    <property type="protein sequence ID" value="SMC09367.1"/>
    <property type="molecule type" value="Genomic_DNA"/>
</dbReference>